<comment type="caution">
    <text evidence="2">The sequence shown here is derived from an EMBL/GenBank/DDBJ whole genome shotgun (WGS) entry which is preliminary data.</text>
</comment>
<dbReference type="Gene3D" id="3.30.70.270">
    <property type="match status" value="1"/>
</dbReference>
<dbReference type="FunFam" id="3.30.70.270:FF:000003">
    <property type="entry name" value="Transposon Ty3-G Gag-Pol polyprotein"/>
    <property type="match status" value="1"/>
</dbReference>
<dbReference type="PANTHER" id="PTHR24559:SF450">
    <property type="entry name" value="RNA-DIRECTED DNA POLYMERASE HOMOLOG"/>
    <property type="match status" value="1"/>
</dbReference>
<dbReference type="InterPro" id="IPR043128">
    <property type="entry name" value="Rev_trsase/Diguanyl_cyclase"/>
</dbReference>
<organism evidence="2 3">
    <name type="scientific">Punica granatum</name>
    <name type="common">Pomegranate</name>
    <dbReference type="NCBI Taxonomy" id="22663"/>
    <lineage>
        <taxon>Eukaryota</taxon>
        <taxon>Viridiplantae</taxon>
        <taxon>Streptophyta</taxon>
        <taxon>Embryophyta</taxon>
        <taxon>Tracheophyta</taxon>
        <taxon>Spermatophyta</taxon>
        <taxon>Magnoliopsida</taxon>
        <taxon>eudicotyledons</taxon>
        <taxon>Gunneridae</taxon>
        <taxon>Pentapetalae</taxon>
        <taxon>rosids</taxon>
        <taxon>malvids</taxon>
        <taxon>Myrtales</taxon>
        <taxon>Lythraceae</taxon>
        <taxon>Punica</taxon>
    </lineage>
</organism>
<dbReference type="InterPro" id="IPR043502">
    <property type="entry name" value="DNA/RNA_pol_sf"/>
</dbReference>
<dbReference type="InterPro" id="IPR000477">
    <property type="entry name" value="RT_dom"/>
</dbReference>
<dbReference type="Proteomes" id="UP000233551">
    <property type="component" value="Unassembled WGS sequence"/>
</dbReference>
<sequence length="159" mass="18529">METGIIQPSHSPFSSPVVLVKKKDSSWRMCANYRSLNSLTIKDKFPIPLVEELLDEMHEMDVQKTAFRTHEGHYEFLVMPFRLTNAPSTFQGLMNEVFKPYLRKFVIVFFDDILVFSHDGQRHMEHLRKVFSLLREHSLFAKLSECSFGEDKSRSGITT</sequence>
<dbReference type="Pfam" id="PF00078">
    <property type="entry name" value="RVT_1"/>
    <property type="match status" value="1"/>
</dbReference>
<gene>
    <name evidence="2" type="ORF">CRG98_044415</name>
</gene>
<dbReference type="CDD" id="cd01647">
    <property type="entry name" value="RT_LTR"/>
    <property type="match status" value="1"/>
</dbReference>
<evidence type="ECO:0000313" key="3">
    <source>
        <dbReference type="Proteomes" id="UP000233551"/>
    </source>
</evidence>
<accession>A0A2I0HUH7</accession>
<dbReference type="STRING" id="22663.A0A2I0HUH7"/>
<reference evidence="2 3" key="1">
    <citation type="submission" date="2017-11" db="EMBL/GenBank/DDBJ databases">
        <title>De-novo sequencing of pomegranate (Punica granatum L.) genome.</title>
        <authorList>
            <person name="Akparov Z."/>
            <person name="Amiraslanov A."/>
            <person name="Hajiyeva S."/>
            <person name="Abbasov M."/>
            <person name="Kaur K."/>
            <person name="Hamwieh A."/>
            <person name="Solovyev V."/>
            <person name="Salamov A."/>
            <person name="Braich B."/>
            <person name="Kosarev P."/>
            <person name="Mahmoud A."/>
            <person name="Hajiyev E."/>
            <person name="Babayeva S."/>
            <person name="Izzatullayeva V."/>
            <person name="Mammadov A."/>
            <person name="Mammadov A."/>
            <person name="Sharifova S."/>
            <person name="Ojaghi J."/>
            <person name="Eynullazada K."/>
            <person name="Bayramov B."/>
            <person name="Abdulazimova A."/>
            <person name="Shahmuradov I."/>
        </authorList>
    </citation>
    <scope>NUCLEOTIDE SEQUENCE [LARGE SCALE GENOMIC DNA]</scope>
    <source>
        <strain evidence="3">cv. AG2017</strain>
        <tissue evidence="2">Leaf</tissue>
    </source>
</reference>
<dbReference type="InterPro" id="IPR053134">
    <property type="entry name" value="RNA-dir_DNA_polymerase"/>
</dbReference>
<keyword evidence="3" id="KW-1185">Reference proteome</keyword>
<proteinExistence type="predicted"/>
<feature type="domain" description="Reverse transcriptase" evidence="1">
    <location>
        <begin position="56"/>
        <end position="149"/>
    </location>
</feature>
<evidence type="ECO:0000259" key="1">
    <source>
        <dbReference type="Pfam" id="PF00078"/>
    </source>
</evidence>
<evidence type="ECO:0000313" key="2">
    <source>
        <dbReference type="EMBL" id="PKI35140.1"/>
    </source>
</evidence>
<dbReference type="SUPFAM" id="SSF56672">
    <property type="entry name" value="DNA/RNA polymerases"/>
    <property type="match status" value="1"/>
</dbReference>
<dbReference type="EMBL" id="PGOL01005439">
    <property type="protein sequence ID" value="PKI35140.1"/>
    <property type="molecule type" value="Genomic_DNA"/>
</dbReference>
<protein>
    <recommendedName>
        <fullName evidence="1">Reverse transcriptase domain-containing protein</fullName>
    </recommendedName>
</protein>
<name>A0A2I0HUH7_PUNGR</name>
<dbReference type="AlphaFoldDB" id="A0A2I0HUH7"/>
<dbReference type="PANTHER" id="PTHR24559">
    <property type="entry name" value="TRANSPOSON TY3-I GAG-POL POLYPROTEIN"/>
    <property type="match status" value="1"/>
</dbReference>